<dbReference type="InterPro" id="IPR047871">
    <property type="entry name" value="K_chnl_Slo-like"/>
</dbReference>
<feature type="domain" description="Ion transport" evidence="12">
    <location>
        <begin position="225"/>
        <end position="423"/>
    </location>
</feature>
<keyword evidence="10" id="KW-0407">Ion channel</keyword>
<dbReference type="SUPFAM" id="SSF81324">
    <property type="entry name" value="Voltage-gated potassium channels"/>
    <property type="match status" value="1"/>
</dbReference>
<dbReference type="Proteomes" id="UP000825935">
    <property type="component" value="Chromosome 36"/>
</dbReference>
<feature type="transmembrane region" description="Helical" evidence="11">
    <location>
        <begin position="343"/>
        <end position="361"/>
    </location>
</feature>
<evidence type="ECO:0000259" key="14">
    <source>
        <dbReference type="Pfam" id="PF22614"/>
    </source>
</evidence>
<dbReference type="InterPro" id="IPR005821">
    <property type="entry name" value="Ion_trans_dom"/>
</dbReference>
<sequence>MMSGMDLFSDSSGTPSAVYEAKRLHSFRRPGKESNSRHVAVREDAITNTASMENNAVSMERLTVLVPSFECIESEDSHGETVREHKKSEKQTTLTFSSLGSWSHGTHILSSNDQQEDDHKKAKEKLFLNPSSVGIGIDVEDSDQGSAATITATGPRSASRYLDTFGTPFCRCTFPRSRNRSSTGKRIAVDKDVLETYHESILYGKVPLSTRVRAGIRGPLLSAVLLMLECVAATLLLALYVRTTYTEKNKRWITIVQFCCSFFFLLDYIIKLYSAPVHLYYVLSLNGVVDFISTLPIYFILSDVMADAAIPEVFLVFRLLRAVPSISSWLLPGGAVAQEIFLLISYVIGVFILAAGVLQWVEWRATPESVRENNGCPSYGCLSFYEAFYFIIVTVSTVGYGDITLKSNWGRLVAILVIAAAVVFIPVEVNKILDLASRRPYGGKYAVRKVVGSRFVIMSGNISFRALEDFLSEFYHPSHDKDMRMFPLRVVIMAPFKPSFEIKVLLTKYKGRVEFIEGTPLKDSDLERVSANVASAFFLMADHLAEDPDAEDAMQIMRAMSVHQFCGSKTRLIVEILKPENQDNPIWDDADGGIEIVCPEAICYQLLARSCQVKGLSTFVINLFKAGLKLQNPIPGTWMDQYCHGQQQEIYPVILPQCFFQHDIYFEEAAEIIYHDFEIILFGLDILTEDGETREVVLFPKRHRLRCSDIGLVIAEDLATAEKISKYGNQSLRSWAINMHKFCNIGPGFSHNGCEYFMSEVVQLRSKSMTSSNNSSSTESRRRRARRLQASFGLMSAGHKSAMQTQLREIVSASNLGSIGVLEPLKETQDEKNIDRESHECSRVYSLEEAVDLLTIWPPLKPEKPDFPVLRKRANVIQENLQARTLTIVNLDKPHVLVCIQGRWPPNLFCFVAQLRTPFLPNPSVVILHPQIPSNTEWGCVGMFDDVYFVLGSPIYEIDLLRAGVLQAEKVVLLSQRGRFDTIDKDPTSEDNGELTPSSLVLDVDNVMIAATLERLLHPARDRILVELHREIEIHVLRPKLRISAEHFDSKLYSRNRSATFLFAPSFVQGRGFCCASLTFLLYALFFNKHTVAITEKLISGGEVVDGEGGEELEGARLEQIEVPKGYEGRTYGEIVLGMLRDRQWLPLGLYRPEGCCGSIVPYVYTNPPAREVLYPGDAVYVLR</sequence>
<dbReference type="InterPro" id="IPR003929">
    <property type="entry name" value="K_chnl_BK_asu"/>
</dbReference>
<dbReference type="OMA" id="YWCKQCH"/>
<evidence type="ECO:0000256" key="8">
    <source>
        <dbReference type="ARBA" id="ARBA00023065"/>
    </source>
</evidence>
<dbReference type="Pfam" id="PF03493">
    <property type="entry name" value="BK_channel_a"/>
    <property type="match status" value="1"/>
</dbReference>
<evidence type="ECO:0000313" key="16">
    <source>
        <dbReference type="Proteomes" id="UP000825935"/>
    </source>
</evidence>
<dbReference type="AlphaFoldDB" id="A0A8T2QDV5"/>
<feature type="transmembrane region" description="Helical" evidence="11">
    <location>
        <begin position="279"/>
        <end position="301"/>
    </location>
</feature>
<evidence type="ECO:0000256" key="11">
    <source>
        <dbReference type="SAM" id="Phobius"/>
    </source>
</evidence>
<keyword evidence="5" id="KW-0631">Potassium channel</keyword>
<dbReference type="PRINTS" id="PR01449">
    <property type="entry name" value="BKCHANNELA"/>
</dbReference>
<dbReference type="InterPro" id="IPR003148">
    <property type="entry name" value="RCK_N"/>
</dbReference>
<dbReference type="Pfam" id="PF00520">
    <property type="entry name" value="Ion_trans"/>
    <property type="match status" value="1"/>
</dbReference>
<evidence type="ECO:0000259" key="12">
    <source>
        <dbReference type="Pfam" id="PF00520"/>
    </source>
</evidence>
<evidence type="ECO:0000256" key="3">
    <source>
        <dbReference type="ARBA" id="ARBA00022538"/>
    </source>
</evidence>
<dbReference type="Gene3D" id="1.20.120.350">
    <property type="entry name" value="Voltage-gated potassium channels. Chain C"/>
    <property type="match status" value="1"/>
</dbReference>
<feature type="transmembrane region" description="Helical" evidence="11">
    <location>
        <begin position="220"/>
        <end position="240"/>
    </location>
</feature>
<dbReference type="PANTHER" id="PTHR10027:SF10">
    <property type="entry name" value="SLOWPOKE 2, ISOFORM D"/>
    <property type="match status" value="1"/>
</dbReference>
<keyword evidence="3" id="KW-0633">Potassium transport</keyword>
<evidence type="ECO:0000259" key="13">
    <source>
        <dbReference type="Pfam" id="PF03493"/>
    </source>
</evidence>
<evidence type="ECO:0000256" key="10">
    <source>
        <dbReference type="ARBA" id="ARBA00023303"/>
    </source>
</evidence>
<accession>A0A8T2QDV5</accession>
<name>A0A8T2QDV5_CERRI</name>
<dbReference type="Pfam" id="PF22614">
    <property type="entry name" value="Slo-like_RCK"/>
    <property type="match status" value="2"/>
</dbReference>
<keyword evidence="9 11" id="KW-0472">Membrane</keyword>
<feature type="transmembrane region" description="Helical" evidence="11">
    <location>
        <begin position="409"/>
        <end position="429"/>
    </location>
</feature>
<feature type="transmembrane region" description="Helical" evidence="11">
    <location>
        <begin position="252"/>
        <end position="273"/>
    </location>
</feature>
<dbReference type="GO" id="GO:0005267">
    <property type="term" value="F:potassium channel activity"/>
    <property type="evidence" value="ECO:0007669"/>
    <property type="project" value="UniProtKB-KW"/>
</dbReference>
<proteinExistence type="predicted"/>
<gene>
    <name evidence="15" type="ORF">KP509_36G043800</name>
</gene>
<dbReference type="GO" id="GO:0016020">
    <property type="term" value="C:membrane"/>
    <property type="evidence" value="ECO:0007669"/>
    <property type="project" value="UniProtKB-SubCell"/>
</dbReference>
<feature type="domain" description="RCK N-terminal" evidence="14">
    <location>
        <begin position="893"/>
        <end position="992"/>
    </location>
</feature>
<keyword evidence="8" id="KW-0406">Ion transport</keyword>
<dbReference type="EMBL" id="CM035441">
    <property type="protein sequence ID" value="KAH7281371.1"/>
    <property type="molecule type" value="Genomic_DNA"/>
</dbReference>
<evidence type="ECO:0000256" key="9">
    <source>
        <dbReference type="ARBA" id="ARBA00023136"/>
    </source>
</evidence>
<keyword evidence="6" id="KW-0630">Potassium</keyword>
<evidence type="ECO:0000256" key="5">
    <source>
        <dbReference type="ARBA" id="ARBA00022826"/>
    </source>
</evidence>
<keyword evidence="16" id="KW-1185">Reference proteome</keyword>
<dbReference type="PANTHER" id="PTHR10027">
    <property type="entry name" value="CALCIUM-ACTIVATED POTASSIUM CHANNEL ALPHA CHAIN"/>
    <property type="match status" value="1"/>
</dbReference>
<feature type="transmembrane region" description="Helical" evidence="11">
    <location>
        <begin position="382"/>
        <end position="403"/>
    </location>
</feature>
<dbReference type="PRINTS" id="PR00169">
    <property type="entry name" value="KCHANNEL"/>
</dbReference>
<evidence type="ECO:0000256" key="4">
    <source>
        <dbReference type="ARBA" id="ARBA00022692"/>
    </source>
</evidence>
<keyword evidence="4 11" id="KW-0812">Transmembrane</keyword>
<dbReference type="Gene3D" id="3.40.50.720">
    <property type="entry name" value="NAD(P)-binding Rossmann-like Domain"/>
    <property type="match status" value="2"/>
</dbReference>
<feature type="domain" description="Calcium-activated potassium channel BK alpha subunit" evidence="13">
    <location>
        <begin position="595"/>
        <end position="684"/>
    </location>
</feature>
<reference evidence="15" key="1">
    <citation type="submission" date="2021-08" db="EMBL/GenBank/DDBJ databases">
        <title>WGS assembly of Ceratopteris richardii.</title>
        <authorList>
            <person name="Marchant D.B."/>
            <person name="Chen G."/>
            <person name="Jenkins J."/>
            <person name="Shu S."/>
            <person name="Leebens-Mack J."/>
            <person name="Grimwood J."/>
            <person name="Schmutz J."/>
            <person name="Soltis P."/>
            <person name="Soltis D."/>
            <person name="Chen Z.-H."/>
        </authorList>
    </citation>
    <scope>NUCLEOTIDE SEQUENCE</scope>
    <source>
        <strain evidence="15">Whitten #5841</strain>
        <tissue evidence="15">Leaf</tissue>
    </source>
</reference>
<organism evidence="15 16">
    <name type="scientific">Ceratopteris richardii</name>
    <name type="common">Triangle waterfern</name>
    <dbReference type="NCBI Taxonomy" id="49495"/>
    <lineage>
        <taxon>Eukaryota</taxon>
        <taxon>Viridiplantae</taxon>
        <taxon>Streptophyta</taxon>
        <taxon>Embryophyta</taxon>
        <taxon>Tracheophyta</taxon>
        <taxon>Polypodiopsida</taxon>
        <taxon>Polypodiidae</taxon>
        <taxon>Polypodiales</taxon>
        <taxon>Pteridineae</taxon>
        <taxon>Pteridaceae</taxon>
        <taxon>Parkerioideae</taxon>
        <taxon>Ceratopteris</taxon>
    </lineage>
</organism>
<comment type="subcellular location">
    <subcellularLocation>
        <location evidence="1">Membrane</location>
        <topology evidence="1">Multi-pass membrane protein</topology>
    </subcellularLocation>
</comment>
<evidence type="ECO:0000256" key="2">
    <source>
        <dbReference type="ARBA" id="ARBA00022448"/>
    </source>
</evidence>
<keyword evidence="2" id="KW-0813">Transport</keyword>
<dbReference type="OrthoDB" id="415460at2759"/>
<evidence type="ECO:0000256" key="6">
    <source>
        <dbReference type="ARBA" id="ARBA00022958"/>
    </source>
</evidence>
<keyword evidence="7 11" id="KW-1133">Transmembrane helix</keyword>
<feature type="domain" description="RCK N-terminal" evidence="14">
    <location>
        <begin position="453"/>
        <end position="570"/>
    </location>
</feature>
<dbReference type="InterPro" id="IPR027359">
    <property type="entry name" value="Volt_channel_dom_sf"/>
</dbReference>
<evidence type="ECO:0000256" key="7">
    <source>
        <dbReference type="ARBA" id="ARBA00022989"/>
    </source>
</evidence>
<protein>
    <submittedName>
        <fullName evidence="15">Uncharacterized protein</fullName>
    </submittedName>
</protein>
<evidence type="ECO:0000313" key="15">
    <source>
        <dbReference type="EMBL" id="KAH7281371.1"/>
    </source>
</evidence>
<evidence type="ECO:0000256" key="1">
    <source>
        <dbReference type="ARBA" id="ARBA00004141"/>
    </source>
</evidence>
<comment type="caution">
    <text evidence="15">The sequence shown here is derived from an EMBL/GenBank/DDBJ whole genome shotgun (WGS) entry which is preliminary data.</text>
</comment>
<dbReference type="Gene3D" id="1.10.287.70">
    <property type="match status" value="1"/>
</dbReference>